<accession>A0ABQ5V300</accession>
<evidence type="ECO:0000256" key="1">
    <source>
        <dbReference type="SAM" id="MobiDB-lite"/>
    </source>
</evidence>
<dbReference type="EMBL" id="BSNJ01000007">
    <property type="protein sequence ID" value="GLQ21911.1"/>
    <property type="molecule type" value="Genomic_DNA"/>
</dbReference>
<dbReference type="InterPro" id="IPR012349">
    <property type="entry name" value="Split_barrel_FMN-bd"/>
</dbReference>
<sequence>MAIKEYAAKVRTGPPSVDQDDKDHPIWIDILPLRHRFDAVETCRSDANKTDVPDHVAQHVGRSL</sequence>
<protein>
    <submittedName>
        <fullName evidence="2">Uncharacterized protein</fullName>
    </submittedName>
</protein>
<name>A0ABQ5V300_9PROT</name>
<evidence type="ECO:0000313" key="3">
    <source>
        <dbReference type="Proteomes" id="UP001161390"/>
    </source>
</evidence>
<dbReference type="Proteomes" id="UP001161390">
    <property type="component" value="Unassembled WGS sequence"/>
</dbReference>
<dbReference type="RefSeq" id="WP_284373969.1">
    <property type="nucleotide sequence ID" value="NZ_BSNJ01000007.1"/>
</dbReference>
<comment type="caution">
    <text evidence="2">The sequence shown here is derived from an EMBL/GenBank/DDBJ whole genome shotgun (WGS) entry which is preliminary data.</text>
</comment>
<evidence type="ECO:0000313" key="2">
    <source>
        <dbReference type="EMBL" id="GLQ21911.1"/>
    </source>
</evidence>
<organism evidence="2 3">
    <name type="scientific">Algimonas porphyrae</name>
    <dbReference type="NCBI Taxonomy" id="1128113"/>
    <lineage>
        <taxon>Bacteria</taxon>
        <taxon>Pseudomonadati</taxon>
        <taxon>Pseudomonadota</taxon>
        <taxon>Alphaproteobacteria</taxon>
        <taxon>Maricaulales</taxon>
        <taxon>Robiginitomaculaceae</taxon>
        <taxon>Algimonas</taxon>
    </lineage>
</organism>
<keyword evidence="3" id="KW-1185">Reference proteome</keyword>
<gene>
    <name evidence="2" type="ORF">GCM10007854_28660</name>
</gene>
<dbReference type="Gene3D" id="2.30.110.10">
    <property type="entry name" value="Electron Transport, Fmn-binding Protein, Chain A"/>
    <property type="match status" value="1"/>
</dbReference>
<reference evidence="2" key="2">
    <citation type="submission" date="2023-01" db="EMBL/GenBank/DDBJ databases">
        <title>Draft genome sequence of Algimonas porphyrae strain NBRC 108216.</title>
        <authorList>
            <person name="Sun Q."/>
            <person name="Mori K."/>
        </authorList>
    </citation>
    <scope>NUCLEOTIDE SEQUENCE</scope>
    <source>
        <strain evidence="2">NBRC 108216</strain>
    </source>
</reference>
<feature type="region of interest" description="Disordered" evidence="1">
    <location>
        <begin position="1"/>
        <end position="23"/>
    </location>
</feature>
<proteinExistence type="predicted"/>
<reference evidence="2" key="1">
    <citation type="journal article" date="2014" name="Int. J. Syst. Evol. Microbiol.">
        <title>Complete genome of a new Firmicutes species belonging to the dominant human colonic microbiota ('Ruminococcus bicirculans') reveals two chromosomes and a selective capacity to utilize plant glucans.</title>
        <authorList>
            <consortium name="NISC Comparative Sequencing Program"/>
            <person name="Wegmann U."/>
            <person name="Louis P."/>
            <person name="Goesmann A."/>
            <person name="Henrissat B."/>
            <person name="Duncan S.H."/>
            <person name="Flint H.J."/>
        </authorList>
    </citation>
    <scope>NUCLEOTIDE SEQUENCE</scope>
    <source>
        <strain evidence="2">NBRC 108216</strain>
    </source>
</reference>